<feature type="binding site" evidence="3">
    <location>
        <position position="287"/>
    </location>
    <ligand>
        <name>FAD</name>
        <dbReference type="ChEBI" id="CHEBI:57692"/>
    </ligand>
</feature>
<dbReference type="SMART" id="SM00893">
    <property type="entry name" value="ETF"/>
    <property type="match status" value="1"/>
</dbReference>
<dbReference type="InterPro" id="IPR001308">
    <property type="entry name" value="ETF_a/FixB"/>
</dbReference>
<evidence type="ECO:0000313" key="6">
    <source>
        <dbReference type="Proteomes" id="UP000462014"/>
    </source>
</evidence>
<dbReference type="PIRSF" id="PIRSF000089">
    <property type="entry name" value="Electra_flavoP_a"/>
    <property type="match status" value="1"/>
</dbReference>
<proteinExistence type="inferred from homology"/>
<keyword evidence="2" id="KW-0249">Electron transport</keyword>
<dbReference type="SUPFAM" id="SSF52402">
    <property type="entry name" value="Adenine nucleotide alpha hydrolases-like"/>
    <property type="match status" value="1"/>
</dbReference>
<name>A0A7K1SZ72_9SPHI</name>
<comment type="cofactor">
    <cofactor evidence="3">
        <name>FAD</name>
        <dbReference type="ChEBI" id="CHEBI:57692"/>
    </cofactor>
    <text evidence="3">Binds 1 FAD per dimer.</text>
</comment>
<dbReference type="Pfam" id="PF00766">
    <property type="entry name" value="ETF_alpha"/>
    <property type="match status" value="1"/>
</dbReference>
<dbReference type="Pfam" id="PF01012">
    <property type="entry name" value="ETF"/>
    <property type="match status" value="1"/>
</dbReference>
<dbReference type="EMBL" id="WPIK01000012">
    <property type="protein sequence ID" value="MVN22624.1"/>
    <property type="molecule type" value="Genomic_DNA"/>
</dbReference>
<protein>
    <submittedName>
        <fullName evidence="5">Electron transfer flavoprotein subunit alpha/FixB family protein</fullName>
    </submittedName>
</protein>
<dbReference type="SUPFAM" id="SSF52467">
    <property type="entry name" value="DHS-like NAD/FAD-binding domain"/>
    <property type="match status" value="1"/>
</dbReference>
<comment type="similarity">
    <text evidence="1">Belongs to the ETF alpha-subunit/FixB family.</text>
</comment>
<sequence length="325" mass="34859">MSVIVLVEHTEGVIKKKSLEAVQYASEIAKKMNTTAAAIVAGKATDEEMKNLGQYGAQKVLHVQDDRLNELHARAFTRILVTAAKKESSQVIITLHDVNGSSIAPRVAIQLNAALITGALSYPDLEKGFVVKKSVFSGKAFAFVQAASDKKVITLMPNSFPLIKNEGTATIEKLEVAFEEKDFGVKVKEVNKITGEIPLSDAELVVSGGRGMKGPENWGLIENLAHELGAATACSRPVADAHWRPHHEHVGQTGTTIRPNLYIAAGISGAIQHLAGVSGSKTIVVINKDPEAPFFKAANYGVVGDVTEILPQLTAAVKKFKEQQH</sequence>
<dbReference type="RefSeq" id="WP_157568059.1">
    <property type="nucleotide sequence ID" value="NZ_WPIK01000012.1"/>
</dbReference>
<keyword evidence="3" id="KW-0274">FAD</keyword>
<evidence type="ECO:0000259" key="4">
    <source>
        <dbReference type="SMART" id="SM00893"/>
    </source>
</evidence>
<dbReference type="Gene3D" id="3.40.50.620">
    <property type="entry name" value="HUPs"/>
    <property type="match status" value="1"/>
</dbReference>
<dbReference type="InterPro" id="IPR014730">
    <property type="entry name" value="ETF_a/b_N"/>
</dbReference>
<dbReference type="Gene3D" id="3.40.50.1220">
    <property type="entry name" value="TPP-binding domain"/>
    <property type="match status" value="1"/>
</dbReference>
<dbReference type="GO" id="GO:0050660">
    <property type="term" value="F:flavin adenine dinucleotide binding"/>
    <property type="evidence" value="ECO:0007669"/>
    <property type="project" value="InterPro"/>
</dbReference>
<feature type="domain" description="Electron transfer flavoprotein alpha/beta-subunit N-terminal" evidence="4">
    <location>
        <begin position="3"/>
        <end position="187"/>
    </location>
</feature>
<comment type="caution">
    <text evidence="5">The sequence shown here is derived from an EMBL/GenBank/DDBJ whole genome shotgun (WGS) entry which is preliminary data.</text>
</comment>
<evidence type="ECO:0000256" key="1">
    <source>
        <dbReference type="ARBA" id="ARBA00005817"/>
    </source>
</evidence>
<dbReference type="GO" id="GO:0009055">
    <property type="term" value="F:electron transfer activity"/>
    <property type="evidence" value="ECO:0007669"/>
    <property type="project" value="InterPro"/>
</dbReference>
<dbReference type="AlphaFoldDB" id="A0A7K1SZ72"/>
<dbReference type="Proteomes" id="UP000462014">
    <property type="component" value="Unassembled WGS sequence"/>
</dbReference>
<dbReference type="PANTHER" id="PTHR43153">
    <property type="entry name" value="ELECTRON TRANSFER FLAVOPROTEIN ALPHA"/>
    <property type="match status" value="1"/>
</dbReference>
<evidence type="ECO:0000256" key="3">
    <source>
        <dbReference type="PIRSR" id="PIRSR000089-1"/>
    </source>
</evidence>
<dbReference type="GO" id="GO:0033539">
    <property type="term" value="P:fatty acid beta-oxidation using acyl-CoA dehydrogenase"/>
    <property type="evidence" value="ECO:0007669"/>
    <property type="project" value="TreeGrafter"/>
</dbReference>
<keyword evidence="6" id="KW-1185">Reference proteome</keyword>
<organism evidence="5 6">
    <name type="scientific">Mucilaginibacter arboris</name>
    <dbReference type="NCBI Taxonomy" id="2682090"/>
    <lineage>
        <taxon>Bacteria</taxon>
        <taxon>Pseudomonadati</taxon>
        <taxon>Bacteroidota</taxon>
        <taxon>Sphingobacteriia</taxon>
        <taxon>Sphingobacteriales</taxon>
        <taxon>Sphingobacteriaceae</taxon>
        <taxon>Mucilaginibacter</taxon>
    </lineage>
</organism>
<reference evidence="5 6" key="1">
    <citation type="submission" date="2019-12" db="EMBL/GenBank/DDBJ databases">
        <title>Mucilaginibacter sp. HMF7410 genome sequencing and assembly.</title>
        <authorList>
            <person name="Kang H."/>
            <person name="Cha I."/>
            <person name="Kim H."/>
            <person name="Joh K."/>
        </authorList>
    </citation>
    <scope>NUCLEOTIDE SEQUENCE [LARGE SCALE GENOMIC DNA]</scope>
    <source>
        <strain evidence="5 6">HMF7410</strain>
    </source>
</reference>
<evidence type="ECO:0000313" key="5">
    <source>
        <dbReference type="EMBL" id="MVN22624.1"/>
    </source>
</evidence>
<feature type="binding site" evidence="3">
    <location>
        <begin position="235"/>
        <end position="236"/>
    </location>
    <ligand>
        <name>FAD</name>
        <dbReference type="ChEBI" id="CHEBI:57692"/>
    </ligand>
</feature>
<dbReference type="PANTHER" id="PTHR43153:SF1">
    <property type="entry name" value="ELECTRON TRANSFER FLAVOPROTEIN SUBUNIT ALPHA, MITOCHONDRIAL"/>
    <property type="match status" value="1"/>
</dbReference>
<dbReference type="InterPro" id="IPR014731">
    <property type="entry name" value="ETF_asu_C"/>
</dbReference>
<accession>A0A7K1SZ72</accession>
<keyword evidence="2" id="KW-0813">Transport</keyword>
<gene>
    <name evidence="5" type="ORF">GO621_13910</name>
</gene>
<feature type="binding site" evidence="3">
    <location>
        <begin position="266"/>
        <end position="273"/>
    </location>
    <ligand>
        <name>FAD</name>
        <dbReference type="ChEBI" id="CHEBI:57692"/>
    </ligand>
</feature>
<evidence type="ECO:0000256" key="2">
    <source>
        <dbReference type="ARBA" id="ARBA00022982"/>
    </source>
</evidence>
<keyword evidence="3" id="KW-0285">Flavoprotein</keyword>
<dbReference type="InterPro" id="IPR014729">
    <property type="entry name" value="Rossmann-like_a/b/a_fold"/>
</dbReference>
<feature type="binding site" evidence="3">
    <location>
        <position position="210"/>
    </location>
    <ligand>
        <name>FAD</name>
        <dbReference type="ChEBI" id="CHEBI:57692"/>
    </ligand>
</feature>
<dbReference type="InterPro" id="IPR029035">
    <property type="entry name" value="DHS-like_NAD/FAD-binding_dom"/>
</dbReference>